<dbReference type="Gene3D" id="3.40.50.300">
    <property type="entry name" value="P-loop containing nucleotide triphosphate hydrolases"/>
    <property type="match status" value="1"/>
</dbReference>
<organism evidence="1 2">
    <name type="scientific">Roseiconus nitratireducens</name>
    <dbReference type="NCBI Taxonomy" id="2605748"/>
    <lineage>
        <taxon>Bacteria</taxon>
        <taxon>Pseudomonadati</taxon>
        <taxon>Planctomycetota</taxon>
        <taxon>Planctomycetia</taxon>
        <taxon>Pirellulales</taxon>
        <taxon>Pirellulaceae</taxon>
        <taxon>Roseiconus</taxon>
    </lineage>
</organism>
<comment type="caution">
    <text evidence="1">The sequence shown here is derived from an EMBL/GenBank/DDBJ whole genome shotgun (WGS) entry which is preliminary data.</text>
</comment>
<dbReference type="AlphaFoldDB" id="A0A5M6D4U9"/>
<evidence type="ECO:0000313" key="2">
    <source>
        <dbReference type="Proteomes" id="UP000324479"/>
    </source>
</evidence>
<name>A0A5M6D4U9_9BACT</name>
<keyword evidence="1" id="KW-0067">ATP-binding</keyword>
<dbReference type="InterPro" id="IPR027417">
    <property type="entry name" value="P-loop_NTPase"/>
</dbReference>
<dbReference type="GO" id="GO:0005524">
    <property type="term" value="F:ATP binding"/>
    <property type="evidence" value="ECO:0007669"/>
    <property type="project" value="UniProtKB-KW"/>
</dbReference>
<accession>A0A5M6D4U9</accession>
<dbReference type="RefSeq" id="WP_150077715.1">
    <property type="nucleotide sequence ID" value="NZ_VWOX01000010.1"/>
</dbReference>
<sequence length="460" mass="51348">MIERQPDYENLLDDQLADVLSLESATGEESDQGRVPASEMPLLAEVDGENAPAAPEHLGETGIDDQWLADLAVRMASTVPHFTTGWAAERLHLPVQLVEELLWRLKSDHLVEVLGQDGPFSYRYAATQRGREYAKRLFDLCGYVGPAPVAVESYRRMIGLQAANRDEVKLEAVQAALKSLVLPDETVETAALAASSGRSLFMFGPPGNGKTSVGHLLHQAVRGDIWIPHCIQVDGDIIRIFDPQQHVPAPLHTSDPGRIDRRWIRIQRPFIVAGGEMTMESLDLAYSPAHRFYEAPLHLKANGGTFLIDDLGRQKVESHALLNRWIVPLEQRVDYLALNSGQKVEVPFILMLIVSTNLTVEEVADPAFLRRMGYRLHLTSPTPDQYAEILTKYAADAGLELPQSMVQPLLTRYRDHGFPLRSSEPRDLVDRAKDICRLRGQPMVLTEAIMEAAWRGYFGN</sequence>
<protein>
    <submittedName>
        <fullName evidence="1">ATP-binding protein</fullName>
    </submittedName>
</protein>
<dbReference type="SUPFAM" id="SSF52540">
    <property type="entry name" value="P-loop containing nucleoside triphosphate hydrolases"/>
    <property type="match status" value="1"/>
</dbReference>
<keyword evidence="1" id="KW-0547">Nucleotide-binding</keyword>
<keyword evidence="2" id="KW-1185">Reference proteome</keyword>
<proteinExistence type="predicted"/>
<dbReference type="EMBL" id="VWOX01000010">
    <property type="protein sequence ID" value="KAA5541332.1"/>
    <property type="molecule type" value="Genomic_DNA"/>
</dbReference>
<gene>
    <name evidence="1" type="ORF">FYK55_17295</name>
</gene>
<dbReference type="Proteomes" id="UP000324479">
    <property type="component" value="Unassembled WGS sequence"/>
</dbReference>
<reference evidence="1 2" key="1">
    <citation type="submission" date="2019-08" db="EMBL/GenBank/DDBJ databases">
        <authorList>
            <person name="Dhanesh K."/>
            <person name="Kumar G."/>
            <person name="Sasikala C."/>
            <person name="Venkata Ramana C."/>
        </authorList>
    </citation>
    <scope>NUCLEOTIDE SEQUENCE [LARGE SCALE GENOMIC DNA]</scope>
    <source>
        <strain evidence="1 2">JC645</strain>
    </source>
</reference>
<evidence type="ECO:0000313" key="1">
    <source>
        <dbReference type="EMBL" id="KAA5541332.1"/>
    </source>
</evidence>